<dbReference type="EMBL" id="LNFO01002617">
    <property type="protein sequence ID" value="KUF85181.1"/>
    <property type="molecule type" value="Genomic_DNA"/>
</dbReference>
<dbReference type="Proteomes" id="UP000052943">
    <property type="component" value="Unassembled WGS sequence"/>
</dbReference>
<dbReference type="PANTHER" id="PTHR37067:SF3">
    <property type="entry name" value="PX DOMAIN-CONTAINING PROTEIN"/>
    <property type="match status" value="1"/>
</dbReference>
<comment type="caution">
    <text evidence="1">The sequence shown here is derived from an EMBL/GenBank/DDBJ whole genome shotgun (WGS) entry which is preliminary data.</text>
</comment>
<proteinExistence type="predicted"/>
<reference evidence="1 2" key="1">
    <citation type="submission" date="2015-11" db="EMBL/GenBank/DDBJ databases">
        <title>Genomes and virulence difference between two physiological races of Phytophthora nicotianae.</title>
        <authorList>
            <person name="Liu H."/>
            <person name="Ma X."/>
            <person name="Yu H."/>
            <person name="Fang D."/>
            <person name="Li Y."/>
            <person name="Wang X."/>
            <person name="Wang W."/>
            <person name="Dong Y."/>
            <person name="Xiao B."/>
        </authorList>
    </citation>
    <scope>NUCLEOTIDE SEQUENCE [LARGE SCALE GENOMIC DNA]</scope>
    <source>
        <strain evidence="2">race 0</strain>
    </source>
</reference>
<sequence length="218" mass="24730">MIINSDHHRFCRFSQTIAKIYKITFLLSTNEEIFRGAKMKKPTPFQPSHALAYDVEVVATASNGDVTCRCKFCLYEGRDVVDVGVSGRNRKQRGDIKYFNKPFVPHEYRSHHVGQHAASWTRYQTLSADEKKSFFDGKTKTTNLLHQHFDLATDKQEFIISASIVETIVGDLFFRGGDELETSSDAESDEDVNVADAIARKASEQAKNRVNAMKLFIL</sequence>
<dbReference type="AlphaFoldDB" id="A0A0W8CLU5"/>
<name>A0A0W8CLU5_PHYNI</name>
<gene>
    <name evidence="1" type="ORF">AM587_10001998</name>
</gene>
<protein>
    <submittedName>
        <fullName evidence="1">Uncharacterized protein</fullName>
    </submittedName>
</protein>
<organism evidence="1 2">
    <name type="scientific">Phytophthora nicotianae</name>
    <name type="common">Potato buckeye rot agent</name>
    <name type="synonym">Phytophthora parasitica</name>
    <dbReference type="NCBI Taxonomy" id="4792"/>
    <lineage>
        <taxon>Eukaryota</taxon>
        <taxon>Sar</taxon>
        <taxon>Stramenopiles</taxon>
        <taxon>Oomycota</taxon>
        <taxon>Peronosporomycetes</taxon>
        <taxon>Peronosporales</taxon>
        <taxon>Peronosporaceae</taxon>
        <taxon>Phytophthora</taxon>
    </lineage>
</organism>
<evidence type="ECO:0000313" key="2">
    <source>
        <dbReference type="Proteomes" id="UP000052943"/>
    </source>
</evidence>
<dbReference type="STRING" id="4790.A0A0W8CLU5"/>
<evidence type="ECO:0000313" key="1">
    <source>
        <dbReference type="EMBL" id="KUF85181.1"/>
    </source>
</evidence>
<dbReference type="PANTHER" id="PTHR37067">
    <property type="entry name" value="PX DOMAIN-CONTAINING PROTEIN"/>
    <property type="match status" value="1"/>
</dbReference>
<accession>A0A0W8CLU5</accession>